<accession>A0ABX4IRV4</accession>
<evidence type="ECO:0000313" key="1">
    <source>
        <dbReference type="EMBL" id="PDO86372.1"/>
    </source>
</evidence>
<dbReference type="Proteomes" id="UP000219642">
    <property type="component" value="Unassembled WGS sequence"/>
</dbReference>
<sequence>MSIAYELETPDPLKMSSGVYKGTASLTVGPGGNIDFGDVYEASDTMLNINFTLTVTHELKLTPAAGAQTVALQPCPAGKICSEDEGEANWERWMVSRLTPQLTGRSAFTLSSSGGFTVFLDCAEHVGNECALTSDNSGQRVPMRVSVNLPDNVIDTQTGSTVTGRPLLIGKSEGQNYFTAKTYGADKPGSIDFLVRQKDVDTMLATRPDTYRGAVTVIFDPNIY</sequence>
<dbReference type="EMBL" id="NITV01000006">
    <property type="protein sequence ID" value="PDO86372.1"/>
    <property type="molecule type" value="Genomic_DNA"/>
</dbReference>
<gene>
    <name evidence="1" type="ORF">BK796_11765</name>
</gene>
<reference evidence="1 2" key="1">
    <citation type="submission" date="2017-06" db="EMBL/GenBank/DDBJ databases">
        <title>Draft genome sequence of nitrogen-fixing Kosakonia pseudosacchari strain NN143 isolated from sugarcane roots.</title>
        <authorList>
            <person name="Li Y."/>
            <person name="Li S."/>
            <person name="Lin L."/>
            <person name="Wu X."/>
            <person name="Yang L."/>
            <person name="Li Y."/>
            <person name="An Q."/>
        </authorList>
    </citation>
    <scope>NUCLEOTIDE SEQUENCE [LARGE SCALE GENOMIC DNA]</scope>
    <source>
        <strain evidence="1 2">NN143</strain>
    </source>
</reference>
<name>A0ABX4IRV4_9ENTR</name>
<proteinExistence type="predicted"/>
<evidence type="ECO:0000313" key="2">
    <source>
        <dbReference type="Proteomes" id="UP000219642"/>
    </source>
</evidence>
<organism evidence="1 2">
    <name type="scientific">Kosakonia pseudosacchari</name>
    <dbReference type="NCBI Taxonomy" id="1646340"/>
    <lineage>
        <taxon>Bacteria</taxon>
        <taxon>Pseudomonadati</taxon>
        <taxon>Pseudomonadota</taxon>
        <taxon>Gammaproteobacteria</taxon>
        <taxon>Enterobacterales</taxon>
        <taxon>Enterobacteriaceae</taxon>
        <taxon>Kosakonia</taxon>
    </lineage>
</organism>
<comment type="caution">
    <text evidence="1">The sequence shown here is derived from an EMBL/GenBank/DDBJ whole genome shotgun (WGS) entry which is preliminary data.</text>
</comment>
<protein>
    <submittedName>
        <fullName evidence="1">Uncharacterized protein</fullName>
    </submittedName>
</protein>
<keyword evidence="2" id="KW-1185">Reference proteome</keyword>